<evidence type="ECO:0000256" key="2">
    <source>
        <dbReference type="ARBA" id="ARBA00022729"/>
    </source>
</evidence>
<comment type="similarity">
    <text evidence="4">Belongs to the FlgA family.</text>
</comment>
<dbReference type="SMART" id="SM00858">
    <property type="entry name" value="SAF"/>
    <property type="match status" value="1"/>
</dbReference>
<feature type="domain" description="SAF" evidence="5">
    <location>
        <begin position="112"/>
        <end position="174"/>
    </location>
</feature>
<evidence type="ECO:0000256" key="4">
    <source>
        <dbReference type="RuleBase" id="RU362063"/>
    </source>
</evidence>
<dbReference type="InterPro" id="IPR017585">
    <property type="entry name" value="SAF_FlgA"/>
</dbReference>
<keyword evidence="6" id="KW-0969">Cilium</keyword>
<dbReference type="GO" id="GO:0042597">
    <property type="term" value="C:periplasmic space"/>
    <property type="evidence" value="ECO:0007669"/>
    <property type="project" value="UniProtKB-SubCell"/>
</dbReference>
<proteinExistence type="inferred from homology"/>
<dbReference type="PANTHER" id="PTHR36307">
    <property type="entry name" value="FLAGELLA BASAL BODY P-RING FORMATION PROTEIN FLGA"/>
    <property type="match status" value="1"/>
</dbReference>
<dbReference type="CDD" id="cd11614">
    <property type="entry name" value="SAF_CpaB_FlgA_like"/>
    <property type="match status" value="1"/>
</dbReference>
<dbReference type="Pfam" id="PF17656">
    <property type="entry name" value="ChapFlgA_N"/>
    <property type="match status" value="1"/>
</dbReference>
<dbReference type="EMBL" id="CP157355">
    <property type="protein sequence ID" value="XBM00672.1"/>
    <property type="molecule type" value="Genomic_DNA"/>
</dbReference>
<dbReference type="InterPro" id="IPR013974">
    <property type="entry name" value="SAF"/>
</dbReference>
<feature type="signal peptide" evidence="4">
    <location>
        <begin position="1"/>
        <end position="26"/>
    </location>
</feature>
<evidence type="ECO:0000256" key="3">
    <source>
        <dbReference type="ARBA" id="ARBA00022764"/>
    </source>
</evidence>
<dbReference type="NCBIfam" id="TIGR03170">
    <property type="entry name" value="flgA_cterm"/>
    <property type="match status" value="1"/>
</dbReference>
<keyword evidence="3 4" id="KW-0574">Periplasm</keyword>
<dbReference type="GO" id="GO:0044780">
    <property type="term" value="P:bacterial-type flagellum assembly"/>
    <property type="evidence" value="ECO:0007669"/>
    <property type="project" value="InterPro"/>
</dbReference>
<keyword evidence="4" id="KW-1005">Bacterial flagellum biogenesis</keyword>
<keyword evidence="6" id="KW-0282">Flagellum</keyword>
<organism evidence="6">
    <name type="scientific">Chitinibacter mangrovi</name>
    <dbReference type="NCBI Taxonomy" id="3153927"/>
    <lineage>
        <taxon>Bacteria</taxon>
        <taxon>Pseudomonadati</taxon>
        <taxon>Pseudomonadota</taxon>
        <taxon>Betaproteobacteria</taxon>
        <taxon>Neisseriales</taxon>
        <taxon>Chitinibacteraceae</taxon>
        <taxon>Chitinibacter</taxon>
    </lineage>
</organism>
<feature type="chain" id="PRO_5043112598" description="Flagella basal body P-ring formation protein FlgA" evidence="4">
    <location>
        <begin position="27"/>
        <end position="236"/>
    </location>
</feature>
<dbReference type="InterPro" id="IPR039246">
    <property type="entry name" value="Flagellar_FlgA"/>
</dbReference>
<dbReference type="Gene3D" id="3.90.1210.10">
    <property type="entry name" value="Antifreeze-like/N-acetylneuraminic acid synthase C-terminal domain"/>
    <property type="match status" value="1"/>
</dbReference>
<keyword evidence="2 4" id="KW-0732">Signal</keyword>
<sequence length="236" mass="25162">MQKLIALFLALLIGSAGLLISPLAHASSGKQDLQLLQKELVNWLDQALLNSPGTASYTISKLDPRLQLDVCAAIEVSLPQGYRLIGKTMLRAKCMQGASWSVNTPVQITMLVQYLVAARPVGANQTLAESDLMFQRGDLGTLPGSVLMDATQAIGRTLNTAIAAGQPIRKEHLRAAMVIQQNQRVRIVYREDGLEIRNEGIALNNAAEGAAVRVRVGGNMVLTGTAQAGGVVEVSP</sequence>
<evidence type="ECO:0000259" key="5">
    <source>
        <dbReference type="SMART" id="SM00858"/>
    </source>
</evidence>
<evidence type="ECO:0000313" key="6">
    <source>
        <dbReference type="EMBL" id="XBM00672.1"/>
    </source>
</evidence>
<comment type="subcellular location">
    <subcellularLocation>
        <location evidence="1 4">Periplasm</location>
    </subcellularLocation>
</comment>
<evidence type="ECO:0000256" key="1">
    <source>
        <dbReference type="ARBA" id="ARBA00004418"/>
    </source>
</evidence>
<name>A0AAU7F9C6_9NEIS</name>
<comment type="function">
    <text evidence="4">Involved in the assembly process of the P-ring formation. It may associate with FlgF on the rod constituting a structure essential for the P-ring assembly or may act as a modulator protein for the P-ring assembly.</text>
</comment>
<dbReference type="InterPro" id="IPR041231">
    <property type="entry name" value="FlgA_N"/>
</dbReference>
<protein>
    <recommendedName>
        <fullName evidence="4">Flagella basal body P-ring formation protein FlgA</fullName>
    </recommendedName>
</protein>
<gene>
    <name evidence="6" type="primary">flgA</name>
    <name evidence="6" type="ORF">ABHF33_16725</name>
</gene>
<accession>A0AAU7F9C6</accession>
<keyword evidence="6" id="KW-0966">Cell projection</keyword>
<dbReference type="AlphaFoldDB" id="A0AAU7F9C6"/>
<dbReference type="Gene3D" id="2.30.30.760">
    <property type="match status" value="1"/>
</dbReference>
<dbReference type="Pfam" id="PF13144">
    <property type="entry name" value="ChapFlgA"/>
    <property type="match status" value="1"/>
</dbReference>
<dbReference type="PANTHER" id="PTHR36307:SF1">
    <property type="entry name" value="FLAGELLA BASAL BODY P-RING FORMATION PROTEIN FLGA"/>
    <property type="match status" value="1"/>
</dbReference>
<dbReference type="RefSeq" id="WP_348945014.1">
    <property type="nucleotide sequence ID" value="NZ_CP157355.1"/>
</dbReference>
<dbReference type="KEGG" id="cmav:ABHF33_16725"/>
<reference evidence="6" key="1">
    <citation type="submission" date="2024-05" db="EMBL/GenBank/DDBJ databases">
        <authorList>
            <person name="Yang L."/>
            <person name="Pan L."/>
        </authorList>
    </citation>
    <scope>NUCLEOTIDE SEQUENCE</scope>
    <source>
        <strain evidence="6">FCG-7</strain>
    </source>
</reference>